<keyword evidence="2" id="KW-1185">Reference proteome</keyword>
<comment type="caution">
    <text evidence="1">The sequence shown here is derived from an EMBL/GenBank/DDBJ whole genome shotgun (WGS) entry which is preliminary data.</text>
</comment>
<accession>A0ABV5PA48</accession>
<gene>
    <name evidence="1" type="ORF">ACFFTU_08955</name>
</gene>
<evidence type="ECO:0000313" key="2">
    <source>
        <dbReference type="Proteomes" id="UP001589718"/>
    </source>
</evidence>
<organism evidence="1 2">
    <name type="scientific">Streptomyces cremeus</name>
    <dbReference type="NCBI Taxonomy" id="66881"/>
    <lineage>
        <taxon>Bacteria</taxon>
        <taxon>Bacillati</taxon>
        <taxon>Actinomycetota</taxon>
        <taxon>Actinomycetes</taxon>
        <taxon>Kitasatosporales</taxon>
        <taxon>Streptomycetaceae</taxon>
        <taxon>Streptomyces</taxon>
    </lineage>
</organism>
<name>A0ABV5PA48_STRCM</name>
<evidence type="ECO:0008006" key="3">
    <source>
        <dbReference type="Google" id="ProtNLM"/>
    </source>
</evidence>
<proteinExistence type="predicted"/>
<dbReference type="RefSeq" id="WP_345222133.1">
    <property type="nucleotide sequence ID" value="NZ_BAAAXE010000013.1"/>
</dbReference>
<evidence type="ECO:0000313" key="1">
    <source>
        <dbReference type="EMBL" id="MFB9520072.1"/>
    </source>
</evidence>
<reference evidence="1 2" key="1">
    <citation type="submission" date="2024-09" db="EMBL/GenBank/DDBJ databases">
        <authorList>
            <person name="Sun Q."/>
            <person name="Mori K."/>
        </authorList>
    </citation>
    <scope>NUCLEOTIDE SEQUENCE [LARGE SCALE GENOMIC DNA]</scope>
    <source>
        <strain evidence="1 2">JCM 4362</strain>
    </source>
</reference>
<dbReference type="EMBL" id="JBHMCR010000004">
    <property type="protein sequence ID" value="MFB9520072.1"/>
    <property type="molecule type" value="Genomic_DNA"/>
</dbReference>
<protein>
    <recommendedName>
        <fullName evidence="3">Secreted protein</fullName>
    </recommendedName>
</protein>
<sequence length="67" mass="7323">MPGTVVVDERDGRVGVLMGREGPYVQLRPLAGGREWDVPPERVRTASTTERIRAGVAAANEHSRALR</sequence>
<dbReference type="Proteomes" id="UP001589718">
    <property type="component" value="Unassembled WGS sequence"/>
</dbReference>